<keyword evidence="2" id="KW-0812">Transmembrane</keyword>
<evidence type="ECO:0000313" key="4">
    <source>
        <dbReference type="Proteomes" id="UP000564573"/>
    </source>
</evidence>
<evidence type="ECO:0000256" key="1">
    <source>
        <dbReference type="SAM" id="MobiDB-lite"/>
    </source>
</evidence>
<feature type="transmembrane region" description="Helical" evidence="2">
    <location>
        <begin position="47"/>
        <end position="65"/>
    </location>
</feature>
<feature type="compositionally biased region" description="Low complexity" evidence="1">
    <location>
        <begin position="422"/>
        <end position="432"/>
    </location>
</feature>
<dbReference type="AlphaFoldDB" id="A0A839XJV9"/>
<keyword evidence="4" id="KW-1185">Reference proteome</keyword>
<evidence type="ECO:0000256" key="2">
    <source>
        <dbReference type="SAM" id="Phobius"/>
    </source>
</evidence>
<feature type="transmembrane region" description="Helical" evidence="2">
    <location>
        <begin position="173"/>
        <end position="194"/>
    </location>
</feature>
<keyword evidence="2" id="KW-0472">Membrane</keyword>
<name>A0A839XJV9_9PSEU</name>
<evidence type="ECO:0008006" key="5">
    <source>
        <dbReference type="Google" id="ProtNLM"/>
    </source>
</evidence>
<feature type="transmembrane region" description="Helical" evidence="2">
    <location>
        <begin position="327"/>
        <end position="354"/>
    </location>
</feature>
<dbReference type="RefSeq" id="WP_323985245.1">
    <property type="nucleotide sequence ID" value="NZ_JACIBS010000001.1"/>
</dbReference>
<keyword evidence="2" id="KW-1133">Transmembrane helix</keyword>
<comment type="caution">
    <text evidence="3">The sequence shown here is derived from an EMBL/GenBank/DDBJ whole genome shotgun (WGS) entry which is preliminary data.</text>
</comment>
<gene>
    <name evidence="3" type="ORF">FB384_003126</name>
</gene>
<feature type="transmembrane region" description="Helical" evidence="2">
    <location>
        <begin position="215"/>
        <end position="237"/>
    </location>
</feature>
<sequence>MTGAAVSAAPRRSMMLRLLLGRGSFRASVQVMQVALAVVWGTVAYGPFANALGACAWLVFLPNAAEKSALRLAPRVRATRATVAALAVRFAAAPVLAFATGLIVTVVVAPESALLPYLAAACWHTCSGMLMTVAGLHRLRGRAALDAWAFTAGAVLVLAVTLSTWLAEWSPRTVLLVLPAGLAAVALVAVGLLPRDWRRPEPLRRRRFVLAYGRTTWLLGVPELLDALTVAVVFFVLAAVGRVSDSGPFYLAMLAAGAFCSIVRYQFRIHQPGVSLRQRGAGAVVARAKAMAILRAVVVGGAAFAVLFSAALLVPSSRDALLADTGIAMWAALGVLTAVEIVTAIAVMYGIFLIENTGGPLLGVSLRGALCRLLATTVGALCLVPPLGAAGGFAAVVFALSAEAAALHHMVRRRPSGPPAGRPARSGLSSTT</sequence>
<dbReference type="EMBL" id="JACIBS010000001">
    <property type="protein sequence ID" value="MBB3664222.1"/>
    <property type="molecule type" value="Genomic_DNA"/>
</dbReference>
<proteinExistence type="predicted"/>
<organism evidence="3 4">
    <name type="scientific">Prauserella sediminis</name>
    <dbReference type="NCBI Taxonomy" id="577680"/>
    <lineage>
        <taxon>Bacteria</taxon>
        <taxon>Bacillati</taxon>
        <taxon>Actinomycetota</taxon>
        <taxon>Actinomycetes</taxon>
        <taxon>Pseudonocardiales</taxon>
        <taxon>Pseudonocardiaceae</taxon>
        <taxon>Prauserella</taxon>
        <taxon>Prauserella salsuginis group</taxon>
    </lineage>
</organism>
<feature type="transmembrane region" description="Helical" evidence="2">
    <location>
        <begin position="292"/>
        <end position="315"/>
    </location>
</feature>
<accession>A0A839XJV9</accession>
<feature type="transmembrane region" description="Helical" evidence="2">
    <location>
        <begin position="249"/>
        <end position="267"/>
    </location>
</feature>
<feature type="transmembrane region" description="Helical" evidence="2">
    <location>
        <begin position="387"/>
        <end position="407"/>
    </location>
</feature>
<feature type="region of interest" description="Disordered" evidence="1">
    <location>
        <begin position="412"/>
        <end position="432"/>
    </location>
</feature>
<feature type="transmembrane region" description="Helical" evidence="2">
    <location>
        <begin position="148"/>
        <end position="167"/>
    </location>
</feature>
<feature type="transmembrane region" description="Helical" evidence="2">
    <location>
        <begin position="86"/>
        <end position="108"/>
    </location>
</feature>
<feature type="transmembrane region" description="Helical" evidence="2">
    <location>
        <begin position="114"/>
        <end position="136"/>
    </location>
</feature>
<reference evidence="3 4" key="1">
    <citation type="submission" date="2020-08" db="EMBL/GenBank/DDBJ databases">
        <title>Sequencing the genomes of 1000 actinobacteria strains.</title>
        <authorList>
            <person name="Klenk H.-P."/>
        </authorList>
    </citation>
    <scope>NUCLEOTIDE SEQUENCE [LARGE SCALE GENOMIC DNA]</scope>
    <source>
        <strain evidence="3 4">DSM 45267</strain>
    </source>
</reference>
<protein>
    <recommendedName>
        <fullName evidence="5">O-antigen/teichoic acid export membrane protein</fullName>
    </recommendedName>
</protein>
<evidence type="ECO:0000313" key="3">
    <source>
        <dbReference type="EMBL" id="MBB3664222.1"/>
    </source>
</evidence>
<dbReference type="Proteomes" id="UP000564573">
    <property type="component" value="Unassembled WGS sequence"/>
</dbReference>